<evidence type="ECO:0000256" key="3">
    <source>
        <dbReference type="ARBA" id="ARBA00023082"/>
    </source>
</evidence>
<dbReference type="SUPFAM" id="SSF88659">
    <property type="entry name" value="Sigma3 and sigma4 domains of RNA polymerase sigma factors"/>
    <property type="match status" value="1"/>
</dbReference>
<keyword evidence="4" id="KW-0804">Transcription</keyword>
<dbReference type="Gene3D" id="1.10.10.10">
    <property type="entry name" value="Winged helix-like DNA-binding domain superfamily/Winged helix DNA-binding domain"/>
    <property type="match status" value="1"/>
</dbReference>
<dbReference type="SUPFAM" id="SSF88946">
    <property type="entry name" value="Sigma2 domain of RNA polymerase sigma factors"/>
    <property type="match status" value="1"/>
</dbReference>
<organism evidence="6 7">
    <name type="scientific">Maribacter aurantiacus</name>
    <dbReference type="NCBI Taxonomy" id="1882343"/>
    <lineage>
        <taxon>Bacteria</taxon>
        <taxon>Pseudomonadati</taxon>
        <taxon>Bacteroidota</taxon>
        <taxon>Flavobacteriia</taxon>
        <taxon>Flavobacteriales</taxon>
        <taxon>Flavobacteriaceae</taxon>
        <taxon>Maribacter</taxon>
    </lineage>
</organism>
<dbReference type="InterPro" id="IPR014284">
    <property type="entry name" value="RNA_pol_sigma-70_dom"/>
</dbReference>
<dbReference type="OrthoDB" id="9772248at2"/>
<keyword evidence="2" id="KW-0805">Transcription regulation</keyword>
<dbReference type="PANTHER" id="PTHR43133">
    <property type="entry name" value="RNA POLYMERASE ECF-TYPE SIGMA FACTO"/>
    <property type="match status" value="1"/>
</dbReference>
<dbReference type="PANTHER" id="PTHR43133:SF46">
    <property type="entry name" value="RNA POLYMERASE SIGMA-70 FACTOR ECF SUBFAMILY"/>
    <property type="match status" value="1"/>
</dbReference>
<evidence type="ECO:0000256" key="1">
    <source>
        <dbReference type="ARBA" id="ARBA00010641"/>
    </source>
</evidence>
<dbReference type="NCBIfam" id="TIGR02937">
    <property type="entry name" value="sigma70-ECF"/>
    <property type="match status" value="1"/>
</dbReference>
<dbReference type="GO" id="GO:0003677">
    <property type="term" value="F:DNA binding"/>
    <property type="evidence" value="ECO:0007669"/>
    <property type="project" value="InterPro"/>
</dbReference>
<sequence>MMEMPSHKLLEQMFLDHYKEWCLKSFSYVENMDDAQDVVQNVFIKLLQKENLSHVIDIHKYLNVAIRNESLKKIKKSRETFQLNNQSTEVPSHESELIKGEVSENMLRELEALPEQNKRVFTLCVLEGNKYESAAEIMGITVNTVKYHLKKSFKSLRINLKDVYLWFL</sequence>
<dbReference type="InterPro" id="IPR013325">
    <property type="entry name" value="RNA_pol_sigma_r2"/>
</dbReference>
<evidence type="ECO:0000313" key="6">
    <source>
        <dbReference type="EMBL" id="TLF45270.1"/>
    </source>
</evidence>
<dbReference type="Proteomes" id="UP000308382">
    <property type="component" value="Unassembled WGS sequence"/>
</dbReference>
<proteinExistence type="inferred from homology"/>
<reference evidence="6 7" key="1">
    <citation type="journal article" date="2017" name="Int. J. Syst. Evol. Microbiol.">
        <title>Maripseudobacter aurantiacus gen. nov., sp. nov., a novel member of the family Flavobacteriaceae isolated from a sedimentation basin.</title>
        <authorList>
            <person name="Chen C."/>
            <person name="Su Y."/>
            <person name="Tao T."/>
            <person name="Fu G."/>
            <person name="Zhang C."/>
            <person name="Sun C."/>
            <person name="Zhang X."/>
            <person name="Wu M."/>
        </authorList>
    </citation>
    <scope>NUCLEOTIDE SEQUENCE [LARGE SCALE GENOMIC DNA]</scope>
    <source>
        <strain evidence="7">CDA4</strain>
    </source>
</reference>
<feature type="domain" description="RNA polymerase sigma factor 70 region 4 type 2" evidence="5">
    <location>
        <begin position="104"/>
        <end position="156"/>
    </location>
</feature>
<dbReference type="AlphaFoldDB" id="A0A5R8M713"/>
<protein>
    <submittedName>
        <fullName evidence="6">Sigma-70 family RNA polymerase sigma factor</fullName>
    </submittedName>
</protein>
<dbReference type="Gene3D" id="1.10.1740.10">
    <property type="match status" value="1"/>
</dbReference>
<keyword evidence="7" id="KW-1185">Reference proteome</keyword>
<dbReference type="Pfam" id="PF08281">
    <property type="entry name" value="Sigma70_r4_2"/>
    <property type="match status" value="1"/>
</dbReference>
<comment type="caution">
    <text evidence="6">The sequence shown here is derived from an EMBL/GenBank/DDBJ whole genome shotgun (WGS) entry which is preliminary data.</text>
</comment>
<gene>
    <name evidence="6" type="ORF">FEK29_07755</name>
</gene>
<name>A0A5R8M713_9FLAO</name>
<keyword evidence="3" id="KW-0731">Sigma factor</keyword>
<dbReference type="InterPro" id="IPR039425">
    <property type="entry name" value="RNA_pol_sigma-70-like"/>
</dbReference>
<dbReference type="GO" id="GO:0006352">
    <property type="term" value="P:DNA-templated transcription initiation"/>
    <property type="evidence" value="ECO:0007669"/>
    <property type="project" value="InterPro"/>
</dbReference>
<comment type="similarity">
    <text evidence="1">Belongs to the sigma-70 factor family. ECF subfamily.</text>
</comment>
<evidence type="ECO:0000256" key="4">
    <source>
        <dbReference type="ARBA" id="ARBA00023163"/>
    </source>
</evidence>
<dbReference type="EMBL" id="VBUK01000003">
    <property type="protein sequence ID" value="TLF45270.1"/>
    <property type="molecule type" value="Genomic_DNA"/>
</dbReference>
<dbReference type="InterPro" id="IPR013249">
    <property type="entry name" value="RNA_pol_sigma70_r4_t2"/>
</dbReference>
<accession>A0A5R8M713</accession>
<evidence type="ECO:0000313" key="7">
    <source>
        <dbReference type="Proteomes" id="UP000308382"/>
    </source>
</evidence>
<dbReference type="InterPro" id="IPR013324">
    <property type="entry name" value="RNA_pol_sigma_r3/r4-like"/>
</dbReference>
<evidence type="ECO:0000256" key="2">
    <source>
        <dbReference type="ARBA" id="ARBA00023015"/>
    </source>
</evidence>
<evidence type="ECO:0000259" key="5">
    <source>
        <dbReference type="Pfam" id="PF08281"/>
    </source>
</evidence>
<dbReference type="GO" id="GO:0016987">
    <property type="term" value="F:sigma factor activity"/>
    <property type="evidence" value="ECO:0007669"/>
    <property type="project" value="UniProtKB-KW"/>
</dbReference>
<dbReference type="InterPro" id="IPR036388">
    <property type="entry name" value="WH-like_DNA-bd_sf"/>
</dbReference>